<keyword evidence="2" id="KW-1185">Reference proteome</keyword>
<protein>
    <submittedName>
        <fullName evidence="1">Uncharacterized protein</fullName>
    </submittedName>
</protein>
<organism evidence="1 2">
    <name type="scientific">Extremus antarcticus</name>
    <dbReference type="NCBI Taxonomy" id="702011"/>
    <lineage>
        <taxon>Eukaryota</taxon>
        <taxon>Fungi</taxon>
        <taxon>Dikarya</taxon>
        <taxon>Ascomycota</taxon>
        <taxon>Pezizomycotina</taxon>
        <taxon>Dothideomycetes</taxon>
        <taxon>Dothideomycetidae</taxon>
        <taxon>Mycosphaerellales</taxon>
        <taxon>Extremaceae</taxon>
        <taxon>Extremus</taxon>
    </lineage>
</organism>
<dbReference type="AlphaFoldDB" id="A0AAJ0DA53"/>
<name>A0AAJ0DA53_9PEZI</name>
<reference evidence="1" key="1">
    <citation type="submission" date="2023-04" db="EMBL/GenBank/DDBJ databases">
        <title>Black Yeasts Isolated from many extreme environments.</title>
        <authorList>
            <person name="Coleine C."/>
            <person name="Stajich J.E."/>
            <person name="Selbmann L."/>
        </authorList>
    </citation>
    <scope>NUCLEOTIDE SEQUENCE</scope>
    <source>
        <strain evidence="1">CCFEE 5312</strain>
    </source>
</reference>
<sequence length="73" mass="7748">MRLIRAKLAKSTGRPDDAVIGAVALLTIADSLQSDPTTAASHFDALSSMLALRGGYESFATLAVLQRVIAWFV</sequence>
<proteinExistence type="predicted"/>
<gene>
    <name evidence="1" type="ORF">LTR09_008733</name>
</gene>
<accession>A0AAJ0DA53</accession>
<dbReference type="EMBL" id="JAWDJX010000035">
    <property type="protein sequence ID" value="KAK3050078.1"/>
    <property type="molecule type" value="Genomic_DNA"/>
</dbReference>
<dbReference type="Proteomes" id="UP001271007">
    <property type="component" value="Unassembled WGS sequence"/>
</dbReference>
<comment type="caution">
    <text evidence="1">The sequence shown here is derived from an EMBL/GenBank/DDBJ whole genome shotgun (WGS) entry which is preliminary data.</text>
</comment>
<evidence type="ECO:0000313" key="2">
    <source>
        <dbReference type="Proteomes" id="UP001271007"/>
    </source>
</evidence>
<evidence type="ECO:0000313" key="1">
    <source>
        <dbReference type="EMBL" id="KAK3050078.1"/>
    </source>
</evidence>